<evidence type="ECO:0000256" key="3">
    <source>
        <dbReference type="ARBA" id="ARBA00022598"/>
    </source>
</evidence>
<evidence type="ECO:0000256" key="5">
    <source>
        <dbReference type="ARBA" id="ARBA00022705"/>
    </source>
</evidence>
<dbReference type="InterPro" id="IPR050191">
    <property type="entry name" value="ATP-dep_DNA_ligase"/>
</dbReference>
<evidence type="ECO:0000256" key="13">
    <source>
        <dbReference type="ARBA" id="ARBA00023306"/>
    </source>
</evidence>
<comment type="catalytic activity">
    <reaction evidence="14">
        <text>ATP + (deoxyribonucleotide)n-3'-hydroxyl + 5'-phospho-(deoxyribonucleotide)m = (deoxyribonucleotide)n+m + AMP + diphosphate.</text>
        <dbReference type="EC" id="6.5.1.1"/>
    </reaction>
</comment>
<keyword evidence="6 14" id="KW-0479">Metal-binding</keyword>
<feature type="binding site" evidence="14">
    <location>
        <position position="212"/>
    </location>
    <ligand>
        <name>ATP</name>
        <dbReference type="ChEBI" id="CHEBI:30616"/>
    </ligand>
</feature>
<keyword evidence="13 14" id="KW-0131">Cell cycle</keyword>
<comment type="cofactor">
    <cofactor evidence="14">
        <name>Mg(2+)</name>
        <dbReference type="ChEBI" id="CHEBI:18420"/>
    </cofactor>
</comment>
<feature type="binding site" evidence="14">
    <location>
        <position position="264"/>
    </location>
    <ligand>
        <name>ATP</name>
        <dbReference type="ChEBI" id="CHEBI:30616"/>
    </ligand>
</feature>
<dbReference type="GO" id="GO:0003910">
    <property type="term" value="F:DNA ligase (ATP) activity"/>
    <property type="evidence" value="ECO:0007669"/>
    <property type="project" value="UniProtKB-UniRule"/>
</dbReference>
<keyword evidence="5 14" id="KW-0235">DNA replication</keyword>
<evidence type="ECO:0000256" key="11">
    <source>
        <dbReference type="ARBA" id="ARBA00023172"/>
    </source>
</evidence>
<dbReference type="GO" id="GO:0071897">
    <property type="term" value="P:DNA biosynthetic process"/>
    <property type="evidence" value="ECO:0007669"/>
    <property type="project" value="InterPro"/>
</dbReference>
<dbReference type="Pfam" id="PF01068">
    <property type="entry name" value="DNA_ligase_A_M"/>
    <property type="match status" value="1"/>
</dbReference>
<evidence type="ECO:0000313" key="18">
    <source>
        <dbReference type="Proteomes" id="UP000033038"/>
    </source>
</evidence>
<keyword evidence="7 14" id="KW-0547">Nucleotide-binding</keyword>
<dbReference type="FunFam" id="3.30.470.30:FF:000012">
    <property type="entry name" value="Probable DNA ligase"/>
    <property type="match status" value="1"/>
</dbReference>
<evidence type="ECO:0000256" key="14">
    <source>
        <dbReference type="HAMAP-Rule" id="MF_00407"/>
    </source>
</evidence>
<evidence type="ECO:0000256" key="9">
    <source>
        <dbReference type="ARBA" id="ARBA00022840"/>
    </source>
</evidence>
<dbReference type="Gene3D" id="2.40.50.140">
    <property type="entry name" value="Nucleic acid-binding proteins"/>
    <property type="match status" value="1"/>
</dbReference>
<accession>A0A0E3QPF4</accession>
<dbReference type="KEGG" id="mbw:MSBRW_3087"/>
<comment type="similarity">
    <text evidence="1 14 15">Belongs to the ATP-dependent DNA ligase family.</text>
</comment>
<feature type="binding site" evidence="14">
    <location>
        <position position="310"/>
    </location>
    <ligand>
        <name>ATP</name>
        <dbReference type="ChEBI" id="CHEBI:30616"/>
    </ligand>
</feature>
<dbReference type="EMBL" id="CP009526">
    <property type="protein sequence ID" value="AKB52340.1"/>
    <property type="molecule type" value="Genomic_DNA"/>
</dbReference>
<dbReference type="PANTHER" id="PTHR45674:SF4">
    <property type="entry name" value="DNA LIGASE 1"/>
    <property type="match status" value="1"/>
</dbReference>
<feature type="binding site" evidence="14">
    <location>
        <position position="219"/>
    </location>
    <ligand>
        <name>ATP</name>
        <dbReference type="ChEBI" id="CHEBI:30616"/>
    </ligand>
</feature>
<dbReference type="PROSITE" id="PS00697">
    <property type="entry name" value="DNA_LIGASE_A1"/>
    <property type="match status" value="1"/>
</dbReference>
<dbReference type="SUPFAM" id="SSF56091">
    <property type="entry name" value="DNA ligase/mRNA capping enzyme, catalytic domain"/>
    <property type="match status" value="1"/>
</dbReference>
<dbReference type="SUPFAM" id="SSF50249">
    <property type="entry name" value="Nucleic acid-binding proteins"/>
    <property type="match status" value="1"/>
</dbReference>
<dbReference type="GeneID" id="24824689"/>
<gene>
    <name evidence="14" type="primary">lig</name>
    <name evidence="17" type="ORF">MSBRW_3087</name>
</gene>
<dbReference type="CDD" id="cd07901">
    <property type="entry name" value="Adenylation_DNA_ligase_Arch_LigB"/>
    <property type="match status" value="1"/>
</dbReference>
<reference evidence="17 18" key="1">
    <citation type="submission" date="2014-07" db="EMBL/GenBank/DDBJ databases">
        <title>Methanogenic archaea and the global carbon cycle.</title>
        <authorList>
            <person name="Henriksen J.R."/>
            <person name="Luke J."/>
            <person name="Reinhart S."/>
            <person name="Benedict M.N."/>
            <person name="Youngblut N.D."/>
            <person name="Metcalf M.E."/>
            <person name="Whitaker R.J."/>
            <person name="Metcalf W.W."/>
        </authorList>
    </citation>
    <scope>NUCLEOTIDE SEQUENCE [LARGE SCALE GENOMIC DNA]</scope>
    <source>
        <strain evidence="17 18">Wiesmoor</strain>
    </source>
</reference>
<feature type="binding site" evidence="14">
    <location>
        <position position="393"/>
    </location>
    <ligand>
        <name>ATP</name>
        <dbReference type="ChEBI" id="CHEBI:30616"/>
    </ligand>
</feature>
<keyword evidence="4 14" id="KW-0132">Cell division</keyword>
<evidence type="ECO:0000256" key="2">
    <source>
        <dbReference type="ARBA" id="ARBA00013308"/>
    </source>
</evidence>
<dbReference type="AlphaFoldDB" id="A0A0E3QPF4"/>
<dbReference type="GO" id="GO:0003677">
    <property type="term" value="F:DNA binding"/>
    <property type="evidence" value="ECO:0007669"/>
    <property type="project" value="InterPro"/>
</dbReference>
<keyword evidence="12 14" id="KW-0234">DNA repair</keyword>
<evidence type="ECO:0000256" key="6">
    <source>
        <dbReference type="ARBA" id="ARBA00022723"/>
    </source>
</evidence>
<evidence type="ECO:0000256" key="10">
    <source>
        <dbReference type="ARBA" id="ARBA00022842"/>
    </source>
</evidence>
<evidence type="ECO:0000256" key="1">
    <source>
        <dbReference type="ARBA" id="ARBA00007572"/>
    </source>
</evidence>
<keyword evidence="3 14" id="KW-0436">Ligase</keyword>
<dbReference type="GO" id="GO:0006281">
    <property type="term" value="P:DNA repair"/>
    <property type="evidence" value="ECO:0007669"/>
    <property type="project" value="UniProtKB-UniRule"/>
</dbReference>
<dbReference type="InterPro" id="IPR012340">
    <property type="entry name" value="NA-bd_OB-fold"/>
</dbReference>
<dbReference type="SMR" id="A0A0E3QPF4"/>
<dbReference type="HOGENOM" id="CLU_005138_6_0_2"/>
<evidence type="ECO:0000256" key="7">
    <source>
        <dbReference type="ARBA" id="ARBA00022741"/>
    </source>
</evidence>
<dbReference type="PROSITE" id="PS50160">
    <property type="entry name" value="DNA_LIGASE_A3"/>
    <property type="match status" value="1"/>
</dbReference>
<dbReference type="PATRIC" id="fig|1434109.4.peg.4018"/>
<dbReference type="GO" id="GO:0051301">
    <property type="term" value="P:cell division"/>
    <property type="evidence" value="ECO:0007669"/>
    <property type="project" value="UniProtKB-KW"/>
</dbReference>
<dbReference type="RefSeq" id="WP_011306634.1">
    <property type="nucleotide sequence ID" value="NZ_CP009526.1"/>
</dbReference>
<keyword evidence="10 14" id="KW-0460">Magnesium</keyword>
<dbReference type="Gene3D" id="1.10.3260.10">
    <property type="entry name" value="DNA ligase, ATP-dependent, N-terminal domain"/>
    <property type="match status" value="1"/>
</dbReference>
<dbReference type="InterPro" id="IPR012310">
    <property type="entry name" value="DNA_ligase_ATP-dep_cent"/>
</dbReference>
<dbReference type="Pfam" id="PF04675">
    <property type="entry name" value="DNA_ligase_A_N"/>
    <property type="match status" value="1"/>
</dbReference>
<feature type="binding site" evidence="14">
    <location>
        <position position="234"/>
    </location>
    <ligand>
        <name>ATP</name>
        <dbReference type="ChEBI" id="CHEBI:30616"/>
    </ligand>
</feature>
<feature type="domain" description="ATP-dependent DNA ligase family profile" evidence="16">
    <location>
        <begin position="305"/>
        <end position="433"/>
    </location>
</feature>
<dbReference type="InterPro" id="IPR012308">
    <property type="entry name" value="DNA_ligase_ATP-dep_N"/>
</dbReference>
<name>A0A0E3QPF4_METBA</name>
<dbReference type="GO" id="GO:0006273">
    <property type="term" value="P:lagging strand elongation"/>
    <property type="evidence" value="ECO:0007669"/>
    <property type="project" value="TreeGrafter"/>
</dbReference>
<evidence type="ECO:0000256" key="8">
    <source>
        <dbReference type="ARBA" id="ARBA00022763"/>
    </source>
</evidence>
<feature type="active site" description="N6-AMP-lysine intermediate" evidence="14">
    <location>
        <position position="214"/>
    </location>
</feature>
<dbReference type="Gene3D" id="3.30.470.30">
    <property type="entry name" value="DNA ligase/mRNA capping enzyme"/>
    <property type="match status" value="1"/>
</dbReference>
<keyword evidence="8 14" id="KW-0227">DNA damage</keyword>
<dbReference type="SUPFAM" id="SSF117018">
    <property type="entry name" value="ATP-dependent DNA ligase DNA-binding domain"/>
    <property type="match status" value="1"/>
</dbReference>
<evidence type="ECO:0000313" key="17">
    <source>
        <dbReference type="EMBL" id="AKB52340.1"/>
    </source>
</evidence>
<comment type="function">
    <text evidence="14">DNA ligase that seals nicks in double-stranded DNA during DNA replication, DNA recombination and DNA repair.</text>
</comment>
<dbReference type="Pfam" id="PF04679">
    <property type="entry name" value="DNA_ligase_A_C"/>
    <property type="match status" value="1"/>
</dbReference>
<dbReference type="GO" id="GO:0005524">
    <property type="term" value="F:ATP binding"/>
    <property type="evidence" value="ECO:0007669"/>
    <property type="project" value="UniProtKB-UniRule"/>
</dbReference>
<organism evidence="17 18">
    <name type="scientific">Methanosarcina barkeri str. Wiesmoor</name>
    <dbReference type="NCBI Taxonomy" id="1434109"/>
    <lineage>
        <taxon>Archaea</taxon>
        <taxon>Methanobacteriati</taxon>
        <taxon>Methanobacteriota</taxon>
        <taxon>Stenosarchaea group</taxon>
        <taxon>Methanomicrobia</taxon>
        <taxon>Methanosarcinales</taxon>
        <taxon>Methanosarcinaceae</taxon>
        <taxon>Methanosarcina</taxon>
    </lineage>
</organism>
<evidence type="ECO:0000259" key="16">
    <source>
        <dbReference type="PROSITE" id="PS50160"/>
    </source>
</evidence>
<dbReference type="GO" id="GO:0046872">
    <property type="term" value="F:metal ion binding"/>
    <property type="evidence" value="ECO:0007669"/>
    <property type="project" value="UniProtKB-KW"/>
</dbReference>
<sequence>MERKEIKDSAYLFLGSIGPAFENITLGIGDKLALKAIAGAYRVSEEEVKKRYSRTGDLGDVAFELNQGEEKSLAIDEVFGSLKEIKEASGKGSQEEKTGLLSSILQRASPKEGKYIVRIVLGKLRLGFGDQFLLEAFSIAFTGDKKYVVKIKESYSVCTDIGELAESLAEQGPKALGHFSIKLGRPVRSMLAQRVKTFEELEERIPGKKAAEEKYDGERVQIHKNGEEIKAFSRRLEDITAQYPDVIEAVRKGILAKKIVLDGEIIAYVEGGKANDSTGEFYSFQRLMKRRRKYEVQKYTEICPVAVFFFDILYLEGNSLLKKPYPERRAILEEHVKESEILHLARRIVTDNLEEIEDFFNEALEKRLEGIIIKSMGRNSAYEAGKRSWFWLKWKEEYASGMRETFDLAIIGKYYGRGKRKGSFGALLCAILNGEEQRFETFTKVGTGFTEADAKEIDSLLSEHIISEVPKNVLIKSRMLPDIFVEPSLVIEVLGSEITESPSHTAGQGEGDTGLALRFPRFLRIRHDKGPYDITTLTEVRNLKEGKSI</sequence>
<dbReference type="InterPro" id="IPR000977">
    <property type="entry name" value="DNA_ligase_ATP-dep"/>
</dbReference>
<keyword evidence="11 14" id="KW-0233">DNA recombination</keyword>
<dbReference type="InterPro" id="IPR022865">
    <property type="entry name" value="DNA_ligae_ATP-dep_bac/arc"/>
</dbReference>
<dbReference type="InterPro" id="IPR036599">
    <property type="entry name" value="DNA_ligase_N_sf"/>
</dbReference>
<protein>
    <recommendedName>
        <fullName evidence="2 14">DNA ligase</fullName>
        <ecNumber evidence="14">6.5.1.1</ecNumber>
    </recommendedName>
    <alternativeName>
        <fullName evidence="14">Polydeoxyribonucleotide synthase [ATP]</fullName>
    </alternativeName>
</protein>
<dbReference type="InterPro" id="IPR012309">
    <property type="entry name" value="DNA_ligase_ATP-dep_C"/>
</dbReference>
<dbReference type="Proteomes" id="UP000033038">
    <property type="component" value="Chromosome"/>
</dbReference>
<feature type="binding site" evidence="14">
    <location>
        <position position="387"/>
    </location>
    <ligand>
        <name>ATP</name>
        <dbReference type="ChEBI" id="CHEBI:30616"/>
    </ligand>
</feature>
<dbReference type="PANTHER" id="PTHR45674">
    <property type="entry name" value="DNA LIGASE 1/3 FAMILY MEMBER"/>
    <property type="match status" value="1"/>
</dbReference>
<dbReference type="HAMAP" id="MF_00407">
    <property type="entry name" value="DNA_ligase"/>
    <property type="match status" value="1"/>
</dbReference>
<dbReference type="NCBIfam" id="TIGR00574">
    <property type="entry name" value="dnl1"/>
    <property type="match status" value="1"/>
</dbReference>
<dbReference type="EC" id="6.5.1.1" evidence="14"/>
<evidence type="ECO:0000256" key="4">
    <source>
        <dbReference type="ARBA" id="ARBA00022618"/>
    </source>
</evidence>
<keyword evidence="9 14" id="KW-0067">ATP-binding</keyword>
<dbReference type="InterPro" id="IPR016059">
    <property type="entry name" value="DNA_ligase_ATP-dep_CS"/>
</dbReference>
<dbReference type="GO" id="GO:0006310">
    <property type="term" value="P:DNA recombination"/>
    <property type="evidence" value="ECO:0007669"/>
    <property type="project" value="UniProtKB-UniRule"/>
</dbReference>
<proteinExistence type="inferred from homology"/>
<evidence type="ECO:0000256" key="15">
    <source>
        <dbReference type="RuleBase" id="RU004196"/>
    </source>
</evidence>
<evidence type="ECO:0000256" key="12">
    <source>
        <dbReference type="ARBA" id="ARBA00023204"/>
    </source>
</evidence>